<dbReference type="PANTHER" id="PTHR23110">
    <property type="entry name" value="BTB DOMAIN TRANSCRIPTION FACTOR"/>
    <property type="match status" value="1"/>
</dbReference>
<dbReference type="SUPFAM" id="SSF54695">
    <property type="entry name" value="POZ domain"/>
    <property type="match status" value="1"/>
</dbReference>
<dbReference type="GO" id="GO:0046872">
    <property type="term" value="F:metal ion binding"/>
    <property type="evidence" value="ECO:0007669"/>
    <property type="project" value="UniProtKB-KW"/>
</dbReference>
<dbReference type="VEuPathDB" id="VectorBase:GPPI040651"/>
<evidence type="ECO:0000259" key="8">
    <source>
        <dbReference type="PROSITE" id="PS50097"/>
    </source>
</evidence>
<feature type="region of interest" description="Disordered" evidence="6">
    <location>
        <begin position="276"/>
        <end position="296"/>
    </location>
</feature>
<dbReference type="GO" id="GO:0048813">
    <property type="term" value="P:dendrite morphogenesis"/>
    <property type="evidence" value="ECO:0007669"/>
    <property type="project" value="UniProtKB-ARBA"/>
</dbReference>
<dbReference type="InterPro" id="IPR000210">
    <property type="entry name" value="BTB/POZ_dom"/>
</dbReference>
<dbReference type="PROSITE" id="PS50097">
    <property type="entry name" value="BTB"/>
    <property type="match status" value="1"/>
</dbReference>
<reference evidence="10" key="1">
    <citation type="submission" date="2015-01" db="EMBL/GenBank/DDBJ databases">
        <authorList>
            <person name="Aksoy S."/>
            <person name="Warren W."/>
            <person name="Wilson R.K."/>
        </authorList>
    </citation>
    <scope>NUCLEOTIDE SEQUENCE [LARGE SCALE GENOMIC DNA]</scope>
    <source>
        <strain evidence="10">IAEA</strain>
    </source>
</reference>
<name>A0A1B0BU76_9MUSC</name>
<dbReference type="EMBL" id="JXJN01020526">
    <property type="status" value="NOT_ANNOTATED_CDS"/>
    <property type="molecule type" value="Genomic_DNA"/>
</dbReference>
<evidence type="ECO:0000256" key="5">
    <source>
        <dbReference type="ARBA" id="ARBA00023242"/>
    </source>
</evidence>
<dbReference type="InterPro" id="IPR011333">
    <property type="entry name" value="SKP1/BTB/POZ_sf"/>
</dbReference>
<evidence type="ECO:0000256" key="7">
    <source>
        <dbReference type="SAM" id="Phobius"/>
    </source>
</evidence>
<keyword evidence="7" id="KW-1133">Transmembrane helix</keyword>
<feature type="region of interest" description="Disordered" evidence="6">
    <location>
        <begin position="1"/>
        <end position="94"/>
    </location>
</feature>
<feature type="transmembrane region" description="Helical" evidence="7">
    <location>
        <begin position="438"/>
        <end position="457"/>
    </location>
</feature>
<feature type="compositionally biased region" description="Polar residues" evidence="6">
    <location>
        <begin position="1"/>
        <end position="16"/>
    </location>
</feature>
<feature type="region of interest" description="Disordered" evidence="6">
    <location>
        <begin position="316"/>
        <end position="342"/>
    </location>
</feature>
<keyword evidence="7" id="KW-0472">Membrane</keyword>
<dbReference type="AlphaFoldDB" id="A0A1B0BU76"/>
<dbReference type="GO" id="GO:0061061">
    <property type="term" value="P:muscle structure development"/>
    <property type="evidence" value="ECO:0007669"/>
    <property type="project" value="UniProtKB-ARBA"/>
</dbReference>
<evidence type="ECO:0000313" key="10">
    <source>
        <dbReference type="Proteomes" id="UP000092460"/>
    </source>
</evidence>
<feature type="domain" description="BTB" evidence="8">
    <location>
        <begin position="122"/>
        <end position="187"/>
    </location>
</feature>
<keyword evidence="3" id="KW-0479">Metal-binding</keyword>
<dbReference type="Pfam" id="PF00651">
    <property type="entry name" value="BTB"/>
    <property type="match status" value="1"/>
</dbReference>
<dbReference type="Proteomes" id="UP000092460">
    <property type="component" value="Unassembled WGS sequence"/>
</dbReference>
<feature type="compositionally biased region" description="Basic and acidic residues" evidence="6">
    <location>
        <begin position="330"/>
        <end position="342"/>
    </location>
</feature>
<keyword evidence="5" id="KW-0539">Nucleus</keyword>
<protein>
    <recommendedName>
        <fullName evidence="8">BTB domain-containing protein</fullName>
    </recommendedName>
</protein>
<keyword evidence="2" id="KW-0217">Developmental protein</keyword>
<feature type="region of interest" description="Disordered" evidence="6">
    <location>
        <begin position="369"/>
        <end position="401"/>
    </location>
</feature>
<feature type="compositionally biased region" description="Polar residues" evidence="6">
    <location>
        <begin position="369"/>
        <end position="381"/>
    </location>
</feature>
<evidence type="ECO:0000256" key="6">
    <source>
        <dbReference type="SAM" id="MobiDB-lite"/>
    </source>
</evidence>
<evidence type="ECO:0000256" key="2">
    <source>
        <dbReference type="ARBA" id="ARBA00022473"/>
    </source>
</evidence>
<evidence type="ECO:0000256" key="1">
    <source>
        <dbReference type="ARBA" id="ARBA00004123"/>
    </source>
</evidence>
<evidence type="ECO:0000256" key="3">
    <source>
        <dbReference type="ARBA" id="ARBA00022723"/>
    </source>
</evidence>
<feature type="compositionally biased region" description="Low complexity" evidence="6">
    <location>
        <begin position="50"/>
        <end position="94"/>
    </location>
</feature>
<organism evidence="9 10">
    <name type="scientific">Glossina palpalis gambiensis</name>
    <dbReference type="NCBI Taxonomy" id="67801"/>
    <lineage>
        <taxon>Eukaryota</taxon>
        <taxon>Metazoa</taxon>
        <taxon>Ecdysozoa</taxon>
        <taxon>Arthropoda</taxon>
        <taxon>Hexapoda</taxon>
        <taxon>Insecta</taxon>
        <taxon>Pterygota</taxon>
        <taxon>Neoptera</taxon>
        <taxon>Endopterygota</taxon>
        <taxon>Diptera</taxon>
        <taxon>Brachycera</taxon>
        <taxon>Muscomorpha</taxon>
        <taxon>Hippoboscoidea</taxon>
        <taxon>Glossinidae</taxon>
        <taxon>Glossina</taxon>
    </lineage>
</organism>
<dbReference type="PANTHER" id="PTHR23110:SF98">
    <property type="entry name" value="PRE-LOLA-G, ISOFORM C-RELATED"/>
    <property type="match status" value="1"/>
</dbReference>
<keyword evidence="10" id="KW-1185">Reference proteome</keyword>
<dbReference type="CDD" id="cd18315">
    <property type="entry name" value="BTB_POZ_BAB-like"/>
    <property type="match status" value="1"/>
</dbReference>
<reference evidence="9" key="2">
    <citation type="submission" date="2020-05" db="UniProtKB">
        <authorList>
            <consortium name="EnsemblMetazoa"/>
        </authorList>
    </citation>
    <scope>IDENTIFICATION</scope>
    <source>
        <strain evidence="9">IAEA</strain>
    </source>
</reference>
<evidence type="ECO:0000256" key="4">
    <source>
        <dbReference type="ARBA" id="ARBA00022737"/>
    </source>
</evidence>
<dbReference type="EnsemblMetazoa" id="GPPI040651-RA">
    <property type="protein sequence ID" value="GPPI040651-PA"/>
    <property type="gene ID" value="GPPI040651"/>
</dbReference>
<sequence length="464" mass="51898">MTESTQLQTTENNNTGIVKMEPLPPAVSASTASVTNPATSPSPISTAMEQQTQQQQQQQQQEQSALQHQHQAQQIQHHLKQQQQQQQHQQQQQPQQYALKWNDYQTSMLTSFRHLRDEEDFVDVTLACDQRSFTAHKVVLSACSPYFRKLLKANPCEHPIVILRDVPADDVENLLSFMYNGEVNIGHEHLPEFLKTAHLLQIRGLADVKNTNNTFSMPLSTSTKPLSNVVNNKGSNSGHNNNVNNNTNVSCSMIGSSGSNKLNFLAAATQANHWDLTDNESNRNNHLTPPPQKRIKSADLFRAQHGISPERLLIEREFPVAGQHPLTRTRSRETSRDREREMRESLLGQALENSNGLQKLHGDLSSLHAQSAGEDSNSSDTEPSDRGDGPHDGTTMDSLDNQRSHTFPSAFLGLQGISGLLPGPSGMAANDFGKSKNAFNNLFILFFLFSNYYSLFFKKIIYLY</sequence>
<dbReference type="GO" id="GO:0006357">
    <property type="term" value="P:regulation of transcription by RNA polymerase II"/>
    <property type="evidence" value="ECO:0007669"/>
    <property type="project" value="TreeGrafter"/>
</dbReference>
<dbReference type="InterPro" id="IPR051095">
    <property type="entry name" value="Dros_DevTransReg"/>
</dbReference>
<dbReference type="Gene3D" id="3.30.710.10">
    <property type="entry name" value="Potassium Channel Kv1.1, Chain A"/>
    <property type="match status" value="1"/>
</dbReference>
<proteinExistence type="predicted"/>
<keyword evidence="7" id="KW-0812">Transmembrane</keyword>
<dbReference type="GO" id="GO:0007423">
    <property type="term" value="P:sensory organ development"/>
    <property type="evidence" value="ECO:0007669"/>
    <property type="project" value="UniProtKB-ARBA"/>
</dbReference>
<dbReference type="EMBL" id="JXJN01020525">
    <property type="status" value="NOT_ANNOTATED_CDS"/>
    <property type="molecule type" value="Genomic_DNA"/>
</dbReference>
<dbReference type="GO" id="GO:0005634">
    <property type="term" value="C:nucleus"/>
    <property type="evidence" value="ECO:0007669"/>
    <property type="project" value="UniProtKB-SubCell"/>
</dbReference>
<dbReference type="SMART" id="SM00225">
    <property type="entry name" value="BTB"/>
    <property type="match status" value="1"/>
</dbReference>
<feature type="compositionally biased region" description="Polar residues" evidence="6">
    <location>
        <begin position="28"/>
        <end position="49"/>
    </location>
</feature>
<dbReference type="GO" id="GO:0030707">
    <property type="term" value="P:follicle cell of egg chamber development"/>
    <property type="evidence" value="ECO:0007669"/>
    <property type="project" value="UniProtKB-ARBA"/>
</dbReference>
<keyword evidence="4" id="KW-0677">Repeat</keyword>
<dbReference type="FunFam" id="3.30.710.10:FF:000118">
    <property type="entry name" value="Abrupt, isoform B"/>
    <property type="match status" value="1"/>
</dbReference>
<comment type="subcellular location">
    <subcellularLocation>
        <location evidence="1">Nucleus</location>
    </subcellularLocation>
</comment>
<evidence type="ECO:0000313" key="9">
    <source>
        <dbReference type="EnsemblMetazoa" id="GPPI040651-PA"/>
    </source>
</evidence>
<accession>A0A1B0BU76</accession>